<gene>
    <name evidence="1" type="ORF">Y5W_02892</name>
</gene>
<proteinExistence type="predicted"/>
<accession>A0ABS0AU04</accession>
<organism evidence="1 2">
    <name type="scientific">Alloalcanivorax profundimaris</name>
    <dbReference type="NCBI Taxonomy" id="2735259"/>
    <lineage>
        <taxon>Bacteria</taxon>
        <taxon>Pseudomonadati</taxon>
        <taxon>Pseudomonadota</taxon>
        <taxon>Gammaproteobacteria</taxon>
        <taxon>Oceanospirillales</taxon>
        <taxon>Alcanivoracaceae</taxon>
        <taxon>Alloalcanivorax</taxon>
    </lineage>
</organism>
<comment type="caution">
    <text evidence="1">The sequence shown here is derived from an EMBL/GenBank/DDBJ whole genome shotgun (WGS) entry which is preliminary data.</text>
</comment>
<evidence type="ECO:0000313" key="2">
    <source>
        <dbReference type="Proteomes" id="UP000662703"/>
    </source>
</evidence>
<keyword evidence="2" id="KW-1185">Reference proteome</keyword>
<name>A0ABS0AU04_9GAMM</name>
<protein>
    <submittedName>
        <fullName evidence="1">Uncharacterized protein</fullName>
    </submittedName>
</protein>
<evidence type="ECO:0000313" key="1">
    <source>
        <dbReference type="EMBL" id="MBF5057598.1"/>
    </source>
</evidence>
<dbReference type="EMBL" id="ARXX01000051">
    <property type="protein sequence ID" value="MBF5057598.1"/>
    <property type="molecule type" value="Genomic_DNA"/>
</dbReference>
<sequence length="101" mass="11452">MLAHRRLTHRLGNNFGRYDRIMNLNSELLSGFGATFIHDPHHQRMLTQLIPGWKPGQCARVLLDLDVFRSGDQGEAQIMVLGIVSAKLVGVKFVKPGVFRW</sequence>
<dbReference type="Proteomes" id="UP000662703">
    <property type="component" value="Unassembled WGS sequence"/>
</dbReference>
<reference evidence="1 2" key="1">
    <citation type="submission" date="2012-09" db="EMBL/GenBank/DDBJ databases">
        <title>Genome Sequence of alkane-degrading Bacterium Alcanivorax sp. 521-1.</title>
        <authorList>
            <person name="Lai Q."/>
            <person name="Shao Z."/>
        </authorList>
    </citation>
    <scope>NUCLEOTIDE SEQUENCE [LARGE SCALE GENOMIC DNA]</scope>
    <source>
        <strain evidence="1 2">521-1</strain>
    </source>
</reference>